<evidence type="ECO:0000313" key="2">
    <source>
        <dbReference type="EMBL" id="SSC12354.1"/>
    </source>
</evidence>
<dbReference type="PRINTS" id="PR00081">
    <property type="entry name" value="GDHRDH"/>
</dbReference>
<dbReference type="CDD" id="cd05233">
    <property type="entry name" value="SDR_c"/>
    <property type="match status" value="1"/>
</dbReference>
<gene>
    <name evidence="2" type="ORF">MESINF_0905</name>
</gene>
<dbReference type="Proteomes" id="UP000250796">
    <property type="component" value="Chromosome MESINF"/>
</dbReference>
<dbReference type="Gene3D" id="3.40.50.720">
    <property type="entry name" value="NAD(P)-binding Rossmann-like Domain"/>
    <property type="match status" value="1"/>
</dbReference>
<accession>A0A7Z7LE21</accession>
<evidence type="ECO:0000313" key="3">
    <source>
        <dbReference type="Proteomes" id="UP000250796"/>
    </source>
</evidence>
<organism evidence="2 3">
    <name type="scientific">Mesotoga infera</name>
    <dbReference type="NCBI Taxonomy" id="1236046"/>
    <lineage>
        <taxon>Bacteria</taxon>
        <taxon>Thermotogati</taxon>
        <taxon>Thermotogota</taxon>
        <taxon>Thermotogae</taxon>
        <taxon>Kosmotogales</taxon>
        <taxon>Kosmotogaceae</taxon>
        <taxon>Mesotoga</taxon>
    </lineage>
</organism>
<comment type="similarity">
    <text evidence="1">Belongs to the short-chain dehydrogenases/reductases (SDR) family.</text>
</comment>
<name>A0A7Z7LE21_9BACT</name>
<dbReference type="SUPFAM" id="SSF51735">
    <property type="entry name" value="NAD(P)-binding Rossmann-fold domains"/>
    <property type="match status" value="1"/>
</dbReference>
<dbReference type="EMBL" id="LS974202">
    <property type="protein sequence ID" value="SSC12354.1"/>
    <property type="molecule type" value="Genomic_DNA"/>
</dbReference>
<dbReference type="PANTHER" id="PTHR42760">
    <property type="entry name" value="SHORT-CHAIN DEHYDROGENASES/REDUCTASES FAMILY MEMBER"/>
    <property type="match status" value="1"/>
</dbReference>
<dbReference type="AlphaFoldDB" id="A0A7Z7LE21"/>
<dbReference type="FunFam" id="3.40.50.720:FF:000084">
    <property type="entry name" value="Short-chain dehydrogenase reductase"/>
    <property type="match status" value="1"/>
</dbReference>
<protein>
    <submittedName>
        <fullName evidence="2">Short-chain dehydrogenase/reductase SDR</fullName>
    </submittedName>
</protein>
<dbReference type="GO" id="GO:0016616">
    <property type="term" value="F:oxidoreductase activity, acting on the CH-OH group of donors, NAD or NADP as acceptor"/>
    <property type="evidence" value="ECO:0007669"/>
    <property type="project" value="TreeGrafter"/>
</dbReference>
<keyword evidence="3" id="KW-1185">Reference proteome</keyword>
<dbReference type="Pfam" id="PF13561">
    <property type="entry name" value="adh_short_C2"/>
    <property type="match status" value="1"/>
</dbReference>
<dbReference type="InterPro" id="IPR002347">
    <property type="entry name" value="SDR_fam"/>
</dbReference>
<evidence type="ECO:0000256" key="1">
    <source>
        <dbReference type="ARBA" id="ARBA00006484"/>
    </source>
</evidence>
<proteinExistence type="inferred from homology"/>
<dbReference type="PRINTS" id="PR00080">
    <property type="entry name" value="SDRFAMILY"/>
</dbReference>
<dbReference type="KEGG" id="minf:MESINF_0905"/>
<dbReference type="RefSeq" id="WP_169698700.1">
    <property type="nucleotide sequence ID" value="NZ_LS974202.1"/>
</dbReference>
<dbReference type="InterPro" id="IPR036291">
    <property type="entry name" value="NAD(P)-bd_dom_sf"/>
</dbReference>
<reference evidence="2 3" key="1">
    <citation type="submission" date="2017-01" db="EMBL/GenBank/DDBJ databases">
        <authorList>
            <person name="Erauso G."/>
        </authorList>
    </citation>
    <scope>NUCLEOTIDE SEQUENCE [LARGE SCALE GENOMIC DNA]</scope>
    <source>
        <strain evidence="2">MESINF1</strain>
    </source>
</reference>
<sequence length="256" mass="27932">MGKRLENKVAVIFGGAGRIGSSAAEAFWSEGASLALIDKNSEKLATIKQRLLKGRGEDQRCIAIESNIESESDARTVSQKLIEIFGRIDILLNCPAYIFRAPFLDHPVEELDRQWHVNVRLVFIFSQAIARVMKDGGGGKIINMASIGGKYPEREHTGHCAAKAGIIAISRVMALELAQFNIQVNVVAPGPTETVPFSSPFYLQHPEVLQRIESRTPAGRIGQPEDHTGLLVFLACKESDWITGQVILSDGGLSLV</sequence>